<reference evidence="2 3" key="1">
    <citation type="journal article" date="2014" name="ISME J.">
        <title>Candidatus Competibacter-lineage genomes retrieved from metagenomes reveal functional metabolic diversity.</title>
        <authorList>
            <person name="McIlroy S.J."/>
            <person name="Albertsen M."/>
            <person name="Andresen E.K."/>
            <person name="Saunders A.M."/>
            <person name="Kristiansen R."/>
            <person name="Stokholm-Bjerregaard M."/>
            <person name="Nielsen K.L."/>
            <person name="Nielsen P.H."/>
        </authorList>
    </citation>
    <scope>NUCLEOTIDE SEQUENCE [LARGE SCALE GENOMIC DNA]</scope>
    <source>
        <strain evidence="2 3">Run_B_J11</strain>
    </source>
</reference>
<accession>A0A7U7G901</accession>
<protein>
    <submittedName>
        <fullName evidence="2">Uncharacterized protein</fullName>
    </submittedName>
</protein>
<keyword evidence="3" id="KW-1185">Reference proteome</keyword>
<name>A0A7U7G901_9GAMM</name>
<evidence type="ECO:0000256" key="1">
    <source>
        <dbReference type="SAM" id="SignalP"/>
    </source>
</evidence>
<proteinExistence type="predicted"/>
<organism evidence="2 3">
    <name type="scientific">Candidatus Contendobacter odensis Run_B_J11</name>
    <dbReference type="NCBI Taxonomy" id="1400861"/>
    <lineage>
        <taxon>Bacteria</taxon>
        <taxon>Pseudomonadati</taxon>
        <taxon>Pseudomonadota</taxon>
        <taxon>Gammaproteobacteria</taxon>
        <taxon>Candidatus Competibacteraceae</taxon>
        <taxon>Candidatus Contendibacter</taxon>
    </lineage>
</organism>
<keyword evidence="1" id="KW-0732">Signal</keyword>
<dbReference type="EMBL" id="CBTK010000038">
    <property type="protein sequence ID" value="CDH43789.1"/>
    <property type="molecule type" value="Genomic_DNA"/>
</dbReference>
<gene>
    <name evidence="2" type="ORF">BN874_1320007</name>
</gene>
<feature type="signal peptide" evidence="1">
    <location>
        <begin position="1"/>
        <end position="20"/>
    </location>
</feature>
<dbReference type="Proteomes" id="UP000019184">
    <property type="component" value="Unassembled WGS sequence"/>
</dbReference>
<sequence length="85" mass="9561">MALRYLWLILAGLSLGIVPAAETLTGKIGGVHDDEAWRYLTQCGLTRLDGDGTGCHARRCFNRNFRCRQPKSDQVWGLRLALMKK</sequence>
<comment type="caution">
    <text evidence="2">The sequence shown here is derived from an EMBL/GenBank/DDBJ whole genome shotgun (WGS) entry which is preliminary data.</text>
</comment>
<feature type="chain" id="PRO_5031433587" evidence="1">
    <location>
        <begin position="21"/>
        <end position="85"/>
    </location>
</feature>
<evidence type="ECO:0000313" key="2">
    <source>
        <dbReference type="EMBL" id="CDH43789.1"/>
    </source>
</evidence>
<dbReference type="AlphaFoldDB" id="A0A7U7G901"/>
<evidence type="ECO:0000313" key="3">
    <source>
        <dbReference type="Proteomes" id="UP000019184"/>
    </source>
</evidence>